<dbReference type="AlphaFoldDB" id="A0A7D4PMQ6"/>
<comment type="subcellular location">
    <subcellularLocation>
        <location evidence="1">Membrane</location>
    </subcellularLocation>
</comment>
<dbReference type="EMBL" id="CP054038">
    <property type="protein sequence ID" value="QKJ19670.1"/>
    <property type="molecule type" value="Genomic_DNA"/>
</dbReference>
<proteinExistence type="inferred from homology"/>
<dbReference type="Pfam" id="PF00905">
    <property type="entry name" value="Transpeptidase"/>
    <property type="match status" value="1"/>
</dbReference>
<dbReference type="InterPro" id="IPR005311">
    <property type="entry name" value="PBP_dimer"/>
</dbReference>
<dbReference type="PANTHER" id="PTHR30627:SF1">
    <property type="entry name" value="PEPTIDOGLYCAN D,D-TRANSPEPTIDASE FTSI"/>
    <property type="match status" value="1"/>
</dbReference>
<dbReference type="SUPFAM" id="SSF56519">
    <property type="entry name" value="Penicillin binding protein dimerisation domain"/>
    <property type="match status" value="1"/>
</dbReference>
<reference evidence="7 8" key="1">
    <citation type="submission" date="2020-05" db="EMBL/GenBank/DDBJ databases">
        <title>Strain PA2F3 complete genome.</title>
        <authorList>
            <person name="Kim Y.-S."/>
            <person name="Kim S.-J."/>
            <person name="Jung H.-k."/>
            <person name="Kim S.-E."/>
            <person name="Kim K.-H."/>
        </authorList>
    </citation>
    <scope>NUCLEOTIDE SEQUENCE [LARGE SCALE GENOMIC DNA]</scope>
    <source>
        <strain evidence="7 8">PA2F3</strain>
    </source>
</reference>
<dbReference type="Gene3D" id="3.90.1310.10">
    <property type="entry name" value="Penicillin-binding protein 2a (Domain 2)"/>
    <property type="match status" value="1"/>
</dbReference>
<dbReference type="Gene3D" id="3.30.450.330">
    <property type="match status" value="1"/>
</dbReference>
<keyword evidence="4" id="KW-1133">Transmembrane helix</keyword>
<dbReference type="GO" id="GO:0071555">
    <property type="term" value="P:cell wall organization"/>
    <property type="evidence" value="ECO:0007669"/>
    <property type="project" value="TreeGrafter"/>
</dbReference>
<sequence>MTTRITRSPRPRTVVALAVVLAILSGFIVRLVDIQVVNAGEHIDDSMERALAASRTLYGTRGSIVDETGQTLAGSVLMYDGVLDPLNITGYEENGGFVRSVEGGAEGETERVPWEQAAAEMAEITGQDAAQIRQAVADALAENAASQFAYLDRGLTTEQYRALAAIGAPYLTFDQHPARMYPDGAVGGNLVGYMGSEGPQAGLELTQQTCLDATDGRVSFQRGKDGVIIPGTESEQPAVNGGTLQLTVNRDLQWYMQQLISEQTQAMGAQNGAIMVVETSTGKIRAAAEYPSVDPNDVTASDSTDRGSRIFGGWFEPGSTFKALTAATVIDAGGQSPASTVVASSRESFANGARVNDFYQHAPFTYTLAGVLIDSSNTGISKFSEKVSTQTRFDYLERFGIGQGSAVGFHNEQSGLLRPVEQWDNQTVYNTAYGQGLTTTMPELAGAYAALANDGLRMPLSLVESCTSADGTVTEPDLPEPVQVVSASTSAKMRTMLENVFLQANYATSVEIPGYRVAGKTGTGEKSDGNGRYKAGAYFTTMIGFAPADDPEYLVVVTLDEPSKVKSSAANATAFQKAMTQVLKTYRVMPSTTTPEMLPEFG</sequence>
<keyword evidence="3 4" id="KW-0472">Membrane</keyword>
<evidence type="ECO:0000313" key="7">
    <source>
        <dbReference type="EMBL" id="QKJ19670.1"/>
    </source>
</evidence>
<evidence type="ECO:0000259" key="5">
    <source>
        <dbReference type="Pfam" id="PF00905"/>
    </source>
</evidence>
<dbReference type="RefSeq" id="WP_172990107.1">
    <property type="nucleotide sequence ID" value="NZ_CP054038.1"/>
</dbReference>
<evidence type="ECO:0000256" key="2">
    <source>
        <dbReference type="ARBA" id="ARBA00007171"/>
    </source>
</evidence>
<evidence type="ECO:0000256" key="4">
    <source>
        <dbReference type="SAM" id="Phobius"/>
    </source>
</evidence>
<dbReference type="Gene3D" id="3.40.710.10">
    <property type="entry name" value="DD-peptidase/beta-lactamase superfamily"/>
    <property type="match status" value="1"/>
</dbReference>
<accession>A0A7D4PMQ6</accession>
<evidence type="ECO:0000256" key="1">
    <source>
        <dbReference type="ARBA" id="ARBA00004370"/>
    </source>
</evidence>
<name>A0A7D4PMQ6_9MICO</name>
<keyword evidence="4" id="KW-0812">Transmembrane</keyword>
<evidence type="ECO:0000313" key="8">
    <source>
        <dbReference type="Proteomes" id="UP000502498"/>
    </source>
</evidence>
<organism evidence="7 8">
    <name type="scientific">Microbacterium hominis</name>
    <dbReference type="NCBI Taxonomy" id="162426"/>
    <lineage>
        <taxon>Bacteria</taxon>
        <taxon>Bacillati</taxon>
        <taxon>Actinomycetota</taxon>
        <taxon>Actinomycetes</taxon>
        <taxon>Micrococcales</taxon>
        <taxon>Microbacteriaceae</taxon>
        <taxon>Microbacterium</taxon>
    </lineage>
</organism>
<feature type="transmembrane region" description="Helical" evidence="4">
    <location>
        <begin position="12"/>
        <end position="32"/>
    </location>
</feature>
<evidence type="ECO:0000256" key="3">
    <source>
        <dbReference type="ARBA" id="ARBA00023136"/>
    </source>
</evidence>
<evidence type="ECO:0000259" key="6">
    <source>
        <dbReference type="Pfam" id="PF03717"/>
    </source>
</evidence>
<dbReference type="GO" id="GO:0005886">
    <property type="term" value="C:plasma membrane"/>
    <property type="evidence" value="ECO:0007669"/>
    <property type="project" value="TreeGrafter"/>
</dbReference>
<gene>
    <name evidence="7" type="ORF">HQM25_10035</name>
</gene>
<comment type="similarity">
    <text evidence="2">Belongs to the transpeptidase family.</text>
</comment>
<feature type="domain" description="Penicillin-binding protein transpeptidase" evidence="5">
    <location>
        <begin position="272"/>
        <end position="579"/>
    </location>
</feature>
<dbReference type="Proteomes" id="UP000502498">
    <property type="component" value="Chromosome"/>
</dbReference>
<dbReference type="InterPro" id="IPR012338">
    <property type="entry name" value="Beta-lactam/transpept-like"/>
</dbReference>
<dbReference type="InterPro" id="IPR001460">
    <property type="entry name" value="PCN-bd_Tpept"/>
</dbReference>
<dbReference type="GO" id="GO:0008658">
    <property type="term" value="F:penicillin binding"/>
    <property type="evidence" value="ECO:0007669"/>
    <property type="project" value="InterPro"/>
</dbReference>
<dbReference type="InterPro" id="IPR050515">
    <property type="entry name" value="Beta-lactam/transpept"/>
</dbReference>
<protein>
    <submittedName>
        <fullName evidence="7">Penicillin-binding protein 2</fullName>
    </submittedName>
</protein>
<dbReference type="InterPro" id="IPR036138">
    <property type="entry name" value="PBP_dimer_sf"/>
</dbReference>
<feature type="domain" description="Penicillin-binding protein dimerisation" evidence="6">
    <location>
        <begin position="58"/>
        <end position="201"/>
    </location>
</feature>
<dbReference type="PANTHER" id="PTHR30627">
    <property type="entry name" value="PEPTIDOGLYCAN D,D-TRANSPEPTIDASE"/>
    <property type="match status" value="1"/>
</dbReference>
<dbReference type="Pfam" id="PF03717">
    <property type="entry name" value="PBP_dimer"/>
    <property type="match status" value="1"/>
</dbReference>
<dbReference type="SUPFAM" id="SSF56601">
    <property type="entry name" value="beta-lactamase/transpeptidase-like"/>
    <property type="match status" value="1"/>
</dbReference>